<feature type="transmembrane region" description="Helical" evidence="1">
    <location>
        <begin position="81"/>
        <end position="100"/>
    </location>
</feature>
<keyword evidence="1" id="KW-0812">Transmembrane</keyword>
<comment type="caution">
    <text evidence="2">The sequence shown here is derived from an EMBL/GenBank/DDBJ whole genome shotgun (WGS) entry which is preliminary data.</text>
</comment>
<sequence length="306" mass="36034">MTKKRNPIENFLQSVCRFVSTEERAKDIRDELKDHIDSYIDEYTTDGMTIEDATSNALRQMGDPDTLSSNFKDNISGNKRLFVVGLIVSCMVIFLSINIYGYMNNIYAFSDIFICMIFLICYIPFLITLIKTYRKDIKLAKENPIFYIQSYKESAWYENILKPFKWLFIISFLLNIIVYFTELNTIPKNKILYETLETVPLLTMYLIMIIIFSCLSPKVQNNIVYPDGILTFQSFIPWNNIAGYRWVKQHSKNKVVYSIELKFKKNSSSNSFKVSSYSQFIKVSSYQMNLVDEIFKLNDIEHRQFF</sequence>
<dbReference type="NCBIfam" id="NF038403">
    <property type="entry name" value="perm_prefix_1"/>
    <property type="match status" value="1"/>
</dbReference>
<accession>A0A371ISK5</accession>
<name>A0A371ISK5_9FIRM</name>
<dbReference type="InterPro" id="IPR047928">
    <property type="entry name" value="Perm_prefix_1"/>
</dbReference>
<gene>
    <name evidence="2" type="ORF">CHF27_008225</name>
</gene>
<proteinExistence type="predicted"/>
<dbReference type="EMBL" id="NOJZ02000012">
    <property type="protein sequence ID" value="RDY23462.1"/>
    <property type="molecule type" value="Genomic_DNA"/>
</dbReference>
<protein>
    <recommendedName>
        <fullName evidence="4">DUF5673 domain-containing protein</fullName>
    </recommendedName>
</protein>
<reference evidence="2 3" key="1">
    <citation type="journal article" date="2017" name="Genome Announc.">
        <title>Draft Genome Sequence of Romboutsia maritimum sp. nov. Strain CCRI-22766(T), Isolated from Coastal Estuarine Mud.</title>
        <authorList>
            <person name="Maheux A.F."/>
            <person name="Boudreau D.K."/>
            <person name="Berube E."/>
            <person name="Boissinot M."/>
            <person name="Raymond F."/>
            <person name="Brodeur S."/>
            <person name="Corbeil J."/>
            <person name="Brightwell G."/>
            <person name="Broda D."/>
            <person name="Omar R.F."/>
            <person name="Bergeron M.G."/>
        </authorList>
    </citation>
    <scope>NUCLEOTIDE SEQUENCE [LARGE SCALE GENOMIC DNA]</scope>
    <source>
        <strain evidence="2 3">CCRI-22766</strain>
    </source>
</reference>
<organism evidence="2 3">
    <name type="scientific">Romboutsia maritimum</name>
    <dbReference type="NCBI Taxonomy" id="2020948"/>
    <lineage>
        <taxon>Bacteria</taxon>
        <taxon>Bacillati</taxon>
        <taxon>Bacillota</taxon>
        <taxon>Clostridia</taxon>
        <taxon>Peptostreptococcales</taxon>
        <taxon>Peptostreptococcaceae</taxon>
        <taxon>Romboutsia</taxon>
    </lineage>
</organism>
<feature type="transmembrane region" description="Helical" evidence="1">
    <location>
        <begin position="198"/>
        <end position="215"/>
    </location>
</feature>
<keyword evidence="1" id="KW-0472">Membrane</keyword>
<feature type="transmembrane region" description="Helical" evidence="1">
    <location>
        <begin position="106"/>
        <end position="130"/>
    </location>
</feature>
<dbReference type="AlphaFoldDB" id="A0A371ISK5"/>
<keyword evidence="1" id="KW-1133">Transmembrane helix</keyword>
<evidence type="ECO:0008006" key="4">
    <source>
        <dbReference type="Google" id="ProtNLM"/>
    </source>
</evidence>
<dbReference type="Proteomes" id="UP000243494">
    <property type="component" value="Unassembled WGS sequence"/>
</dbReference>
<evidence type="ECO:0000313" key="2">
    <source>
        <dbReference type="EMBL" id="RDY23462.1"/>
    </source>
</evidence>
<keyword evidence="3" id="KW-1185">Reference proteome</keyword>
<feature type="transmembrane region" description="Helical" evidence="1">
    <location>
        <begin position="166"/>
        <end position="186"/>
    </location>
</feature>
<dbReference type="RefSeq" id="WP_095404439.1">
    <property type="nucleotide sequence ID" value="NZ_NOJZ02000012.1"/>
</dbReference>
<dbReference type="OrthoDB" id="9802195at2"/>
<evidence type="ECO:0000256" key="1">
    <source>
        <dbReference type="SAM" id="Phobius"/>
    </source>
</evidence>
<evidence type="ECO:0000313" key="3">
    <source>
        <dbReference type="Proteomes" id="UP000243494"/>
    </source>
</evidence>